<dbReference type="EMBL" id="JAUSVP010000005">
    <property type="protein sequence ID" value="MDQ0447821.1"/>
    <property type="molecule type" value="Genomic_DNA"/>
</dbReference>
<dbReference type="Proteomes" id="UP001231124">
    <property type="component" value="Unassembled WGS sequence"/>
</dbReference>
<evidence type="ECO:0000259" key="2">
    <source>
        <dbReference type="Pfam" id="PF01610"/>
    </source>
</evidence>
<feature type="region of interest" description="Disordered" evidence="1">
    <location>
        <begin position="266"/>
        <end position="285"/>
    </location>
</feature>
<keyword evidence="5" id="KW-1185">Reference proteome</keyword>
<dbReference type="InterPro" id="IPR029261">
    <property type="entry name" value="Transposase_Znf"/>
</dbReference>
<dbReference type="Pfam" id="PF14690">
    <property type="entry name" value="Zn_ribbon_ISL3"/>
    <property type="match status" value="1"/>
</dbReference>
<feature type="domain" description="Transposase IS204/IS1001/IS1096/IS1165 zinc-finger" evidence="3">
    <location>
        <begin position="46"/>
        <end position="87"/>
    </location>
</feature>
<dbReference type="NCBIfam" id="NF033550">
    <property type="entry name" value="transpos_ISL3"/>
    <property type="match status" value="1"/>
</dbReference>
<protein>
    <submittedName>
        <fullName evidence="4">Transposase</fullName>
    </submittedName>
</protein>
<proteinExistence type="predicted"/>
<dbReference type="PANTHER" id="PTHR33498:SF1">
    <property type="entry name" value="TRANSPOSASE FOR INSERTION SEQUENCE ELEMENT IS1557"/>
    <property type="match status" value="1"/>
</dbReference>
<reference evidence="4 5" key="1">
    <citation type="submission" date="2023-07" db="EMBL/GenBank/DDBJ databases">
        <title>Genomic Encyclopedia of Type Strains, Phase IV (KMG-IV): sequencing the most valuable type-strain genomes for metagenomic binning, comparative biology and taxonomic classification.</title>
        <authorList>
            <person name="Goeker M."/>
        </authorList>
    </citation>
    <scope>NUCLEOTIDE SEQUENCE [LARGE SCALE GENOMIC DNA]</scope>
    <source>
        <strain evidence="4 5">DSM 19013</strain>
    </source>
</reference>
<dbReference type="InterPro" id="IPR047951">
    <property type="entry name" value="Transpos_ISL3"/>
</dbReference>
<comment type="caution">
    <text evidence="4">The sequence shown here is derived from an EMBL/GenBank/DDBJ whole genome shotgun (WGS) entry which is preliminary data.</text>
</comment>
<accession>A0ABU0I273</accession>
<dbReference type="InterPro" id="IPR002560">
    <property type="entry name" value="Transposase_DDE"/>
</dbReference>
<feature type="domain" description="Transposase IS204/IS1001/IS1096/IS1165 DDE" evidence="2">
    <location>
        <begin position="464"/>
        <end position="555"/>
    </location>
</feature>
<evidence type="ECO:0000313" key="4">
    <source>
        <dbReference type="EMBL" id="MDQ0447821.1"/>
    </source>
</evidence>
<feature type="domain" description="Transposase IS204/IS1001/IS1096/IS1165 DDE" evidence="2">
    <location>
        <begin position="165"/>
        <end position="260"/>
    </location>
</feature>
<evidence type="ECO:0000256" key="1">
    <source>
        <dbReference type="SAM" id="MobiDB-lite"/>
    </source>
</evidence>
<sequence length="564" mass="62546">MIAETDLPTVEGMHVPFDIPGCHIERVVEQDPDVLIVQMRQRGASARCPDCGRTSRSIHSRYHRHPSDLPLSASRTVLRIEVRRFYCCNPSCDRRTSAEAPPQFLRPRARRTRRLAEAQGRVGIACGGAGGARLLTHLRMPASRATVLRLIRAMPMADAPSPIRIGVDDWAMKKSYRYGTIVVDLDRHRVIDLLPDRTATTLAGWLEGKPDIRVVARDRATEYARGVTLGAPRALQVADRWHLLANIRQAVERWLHSSHARLRCLPPVPGSMDRPPRRDHAFPRSMPELDAGAESRTRWRAIYDEVRHRHAGGETLFGIARVMGLARATVRKYAAADTFPARLPHGAGPSLLDPHVSYLVRRIGEGCENAMALWREIRERGYPGTSRQVHRFVAGLRTKPIRSGRKPQQKTLAMLDRPAARSRLPTARQLAWLLVQPTSALDAAAAAVVTHVEQDETAKVVANLARRFSALVRASGFMKMADPTYDRAADLDAWITEANTCGAPALATFASGLNSDAAAVTAALTEPWNSGQAEGQINRLKLIKRQSYGRAGLDLLQRRMILAI</sequence>
<evidence type="ECO:0000259" key="3">
    <source>
        <dbReference type="Pfam" id="PF14690"/>
    </source>
</evidence>
<dbReference type="PANTHER" id="PTHR33498">
    <property type="entry name" value="TRANSPOSASE FOR INSERTION SEQUENCE ELEMENT IS1557"/>
    <property type="match status" value="1"/>
</dbReference>
<name>A0ABU0I273_9HYPH</name>
<dbReference type="Pfam" id="PF01610">
    <property type="entry name" value="DDE_Tnp_ISL3"/>
    <property type="match status" value="2"/>
</dbReference>
<evidence type="ECO:0000313" key="5">
    <source>
        <dbReference type="Proteomes" id="UP001231124"/>
    </source>
</evidence>
<organism evidence="4 5">
    <name type="scientific">Methylobacterium aerolatum</name>
    <dbReference type="NCBI Taxonomy" id="418708"/>
    <lineage>
        <taxon>Bacteria</taxon>
        <taxon>Pseudomonadati</taxon>
        <taxon>Pseudomonadota</taxon>
        <taxon>Alphaproteobacteria</taxon>
        <taxon>Hyphomicrobiales</taxon>
        <taxon>Methylobacteriaceae</taxon>
        <taxon>Methylobacterium</taxon>
    </lineage>
</organism>
<gene>
    <name evidence="4" type="ORF">QO012_002321</name>
</gene>